<dbReference type="EMBL" id="JQAZ01000002">
    <property type="protein sequence ID" value="KRN32767.1"/>
    <property type="molecule type" value="Genomic_DNA"/>
</dbReference>
<protein>
    <submittedName>
        <fullName evidence="2">Uncharacterized protein</fullName>
    </submittedName>
</protein>
<keyword evidence="3" id="KW-1185">Reference proteome</keyword>
<dbReference type="EMBL" id="JQAT01000002">
    <property type="protein sequence ID" value="KRN28823.1"/>
    <property type="molecule type" value="Genomic_DNA"/>
</dbReference>
<name>A0A0R2FWN2_9LACO</name>
<dbReference type="Proteomes" id="UP000051751">
    <property type="component" value="Unassembled WGS sequence"/>
</dbReference>
<proteinExistence type="predicted"/>
<evidence type="ECO:0000313" key="2">
    <source>
        <dbReference type="EMBL" id="KRN32767.1"/>
    </source>
</evidence>
<evidence type="ECO:0000313" key="3">
    <source>
        <dbReference type="Proteomes" id="UP000051645"/>
    </source>
</evidence>
<dbReference type="AlphaFoldDB" id="A0A0R2FWN2"/>
<comment type="caution">
    <text evidence="2">The sequence shown here is derived from an EMBL/GenBank/DDBJ whole genome shotgun (WGS) entry which is preliminary data.</text>
</comment>
<dbReference type="Proteomes" id="UP000051645">
    <property type="component" value="Unassembled WGS sequence"/>
</dbReference>
<accession>A0A0R2FWN2</accession>
<sequence>MAKNMSSKGYRNVANTFQKKGNTEWAEAKSGKGGYHYGNARGFYNTARIANAKADELEKKGK</sequence>
<organism evidence="2 3">
    <name type="scientific">Lactobacillus selangorensis</name>
    <dbReference type="NCBI Taxonomy" id="81857"/>
    <lineage>
        <taxon>Bacteria</taxon>
        <taxon>Bacillati</taxon>
        <taxon>Bacillota</taxon>
        <taxon>Bacilli</taxon>
        <taxon>Lactobacillales</taxon>
        <taxon>Lactobacillaceae</taxon>
        <taxon>Lactobacillus</taxon>
    </lineage>
</organism>
<dbReference type="OrthoDB" id="9981893at2"/>
<evidence type="ECO:0000313" key="4">
    <source>
        <dbReference type="Proteomes" id="UP000051751"/>
    </source>
</evidence>
<evidence type="ECO:0000313" key="1">
    <source>
        <dbReference type="EMBL" id="KRN28823.1"/>
    </source>
</evidence>
<dbReference type="PATRIC" id="fig|81857.3.peg.1033"/>
<dbReference type="RefSeq" id="WP_057769016.1">
    <property type="nucleotide sequence ID" value="NZ_JQAT01000002.1"/>
</dbReference>
<reference evidence="3 4" key="1">
    <citation type="journal article" date="2015" name="Genome Announc.">
        <title>Expanding the biotechnology potential of lactobacilli through comparative genomics of 213 strains and associated genera.</title>
        <authorList>
            <person name="Sun Z."/>
            <person name="Harris H.M."/>
            <person name="McCann A."/>
            <person name="Guo C."/>
            <person name="Argimon S."/>
            <person name="Zhang W."/>
            <person name="Yang X."/>
            <person name="Jeffery I.B."/>
            <person name="Cooney J.C."/>
            <person name="Kagawa T.F."/>
            <person name="Liu W."/>
            <person name="Song Y."/>
            <person name="Salvetti E."/>
            <person name="Wrobel A."/>
            <person name="Rasinkangas P."/>
            <person name="Parkhill J."/>
            <person name="Rea M.C."/>
            <person name="O'Sullivan O."/>
            <person name="Ritari J."/>
            <person name="Douillard F.P."/>
            <person name="Paul Ross R."/>
            <person name="Yang R."/>
            <person name="Briner A.E."/>
            <person name="Felis G.E."/>
            <person name="de Vos W.M."/>
            <person name="Barrangou R."/>
            <person name="Klaenhammer T.R."/>
            <person name="Caufield P.W."/>
            <person name="Cui Y."/>
            <person name="Zhang H."/>
            <person name="O'Toole P.W."/>
        </authorList>
    </citation>
    <scope>NUCLEOTIDE SEQUENCE [LARGE SCALE GENOMIC DNA]</scope>
    <source>
        <strain evidence="1 4">ATCC BAA-66</strain>
        <strain evidence="2 3">DSM 13344</strain>
    </source>
</reference>
<dbReference type="STRING" id="81857.IV38_GL001029"/>
<gene>
    <name evidence="1" type="ORF">IV38_GL001029</name>
    <name evidence="2" type="ORF">IV40_GL000825</name>
</gene>